<gene>
    <name evidence="1" type="ORF">FIBRA_07238</name>
</gene>
<dbReference type="AlphaFoldDB" id="J4IBP8"/>
<evidence type="ECO:0008006" key="3">
    <source>
        <dbReference type="Google" id="ProtNLM"/>
    </source>
</evidence>
<accession>J4IBP8</accession>
<protein>
    <recommendedName>
        <fullName evidence="3">ABM domain-containing protein</fullName>
    </recommendedName>
</protein>
<dbReference type="STRING" id="599839.J4IBP8"/>
<dbReference type="Proteomes" id="UP000006352">
    <property type="component" value="Unassembled WGS sequence"/>
</dbReference>
<dbReference type="EMBL" id="HE797177">
    <property type="protein sequence ID" value="CCM05036.1"/>
    <property type="molecule type" value="Genomic_DNA"/>
</dbReference>
<dbReference type="GeneID" id="24099947"/>
<name>J4IBP8_9APHY</name>
<dbReference type="HOGENOM" id="CLU_081631_3_2_1"/>
<keyword evidence="2" id="KW-1185">Reference proteome</keyword>
<dbReference type="InParanoid" id="J4IBP8"/>
<dbReference type="Gene3D" id="3.30.70.100">
    <property type="match status" value="2"/>
</dbReference>
<reference evidence="1 2" key="1">
    <citation type="journal article" date="2012" name="Appl. Environ. Microbiol.">
        <title>Short-read sequencing for genomic analysis of the brown rot fungus Fibroporia radiculosa.</title>
        <authorList>
            <person name="Tang J.D."/>
            <person name="Perkins A.D."/>
            <person name="Sonstegard T.S."/>
            <person name="Schroeder S.G."/>
            <person name="Burgess S.C."/>
            <person name="Diehl S.V."/>
        </authorList>
    </citation>
    <scope>NUCLEOTIDE SEQUENCE [LARGE SCALE GENOMIC DNA]</scope>
    <source>
        <strain evidence="1 2">TFFH 294</strain>
    </source>
</reference>
<proteinExistence type="predicted"/>
<evidence type="ECO:0000313" key="1">
    <source>
        <dbReference type="EMBL" id="CCM05036.1"/>
    </source>
</evidence>
<evidence type="ECO:0000313" key="2">
    <source>
        <dbReference type="Proteomes" id="UP000006352"/>
    </source>
</evidence>
<sequence length="208" mass="22738">MSLPIIEIIHGKAIDAVTADPWNKAIVGPALDIVGNAPGSLKIYRGLQTEEPKHLYVYVAWTELQAHKNFQADPVNYPEVGKRVGSFMVSDRDMFHVEPSADPYKALNAPVTELALLTPRPGYTKENVAEKVKTLVESPHSLQEDLGLISAFWGPVVEKENTLALIVGWKSVEAQRGIFAVPQVAALLKACSEVAELQVTLASLLEYP</sequence>
<dbReference type="RefSeq" id="XP_012184319.1">
    <property type="nucleotide sequence ID" value="XM_012328929.1"/>
</dbReference>
<dbReference type="OrthoDB" id="3830579at2759"/>
<organism evidence="1 2">
    <name type="scientific">Fibroporia radiculosa</name>
    <dbReference type="NCBI Taxonomy" id="599839"/>
    <lineage>
        <taxon>Eukaryota</taxon>
        <taxon>Fungi</taxon>
        <taxon>Dikarya</taxon>
        <taxon>Basidiomycota</taxon>
        <taxon>Agaricomycotina</taxon>
        <taxon>Agaricomycetes</taxon>
        <taxon>Polyporales</taxon>
        <taxon>Fibroporiaceae</taxon>
        <taxon>Fibroporia</taxon>
    </lineage>
</organism>